<keyword evidence="3" id="KW-0238">DNA-binding</keyword>
<dbReference type="Gene3D" id="3.40.190.290">
    <property type="match status" value="1"/>
</dbReference>
<dbReference type="EMBL" id="JAPJZH010000019">
    <property type="protein sequence ID" value="MDA4848187.1"/>
    <property type="molecule type" value="Genomic_DNA"/>
</dbReference>
<sequence>MRLDDLRFFVRVADLGSISEAGREFGLSPSAASARLATLEKAAGAQLMARTTRQLSLTEPGRLLLAHGRTALDELDTAFDLLDASASKPRGQLRISSNTFFGRKHILPYLNEFMEQYPDIHIEMSFTDRIVDIVGEGFDLAFRGAPLPDSSLMARKLGGNRRVLCASPDYIERRGAPTTPADLDHHACIGMSTLPVWYFDGPKGEVACTITPAISGDSGDFAYDAALCGLGLSVKSVAHVWEDLREGRLVSVMQDYPVARSGNFWAVYPPAQSTPPKIAVLIDFLLSRYGRPPYWERDS</sequence>
<feature type="domain" description="HTH lysR-type" evidence="5">
    <location>
        <begin position="1"/>
        <end position="58"/>
    </location>
</feature>
<dbReference type="Gene3D" id="1.10.10.10">
    <property type="entry name" value="Winged helix-like DNA-binding domain superfamily/Winged helix DNA-binding domain"/>
    <property type="match status" value="1"/>
</dbReference>
<dbReference type="Pfam" id="PF00126">
    <property type="entry name" value="HTH_1"/>
    <property type="match status" value="1"/>
</dbReference>
<dbReference type="InterPro" id="IPR036390">
    <property type="entry name" value="WH_DNA-bd_sf"/>
</dbReference>
<dbReference type="CDD" id="cd08422">
    <property type="entry name" value="PBP2_CrgA_like"/>
    <property type="match status" value="1"/>
</dbReference>
<keyword evidence="7" id="KW-1185">Reference proteome</keyword>
<dbReference type="PANTHER" id="PTHR30537">
    <property type="entry name" value="HTH-TYPE TRANSCRIPTIONAL REGULATOR"/>
    <property type="match status" value="1"/>
</dbReference>
<proteinExistence type="inferred from homology"/>
<keyword evidence="4" id="KW-0804">Transcription</keyword>
<keyword evidence="2" id="KW-0805">Transcription regulation</keyword>
<accession>A0ABT4VU05</accession>
<protein>
    <submittedName>
        <fullName evidence="6">LysR family transcriptional regulator</fullName>
    </submittedName>
</protein>
<dbReference type="InterPro" id="IPR036388">
    <property type="entry name" value="WH-like_DNA-bd_sf"/>
</dbReference>
<comment type="similarity">
    <text evidence="1">Belongs to the LysR transcriptional regulatory family.</text>
</comment>
<evidence type="ECO:0000256" key="1">
    <source>
        <dbReference type="ARBA" id="ARBA00009437"/>
    </source>
</evidence>
<dbReference type="InterPro" id="IPR005119">
    <property type="entry name" value="LysR_subst-bd"/>
</dbReference>
<reference evidence="6" key="1">
    <citation type="submission" date="2022-11" db="EMBL/GenBank/DDBJ databases">
        <title>Hoeflea poritis sp. nov., isolated from scleractinian coral Porites lutea.</title>
        <authorList>
            <person name="Zhang G."/>
            <person name="Wei Q."/>
            <person name="Cai L."/>
        </authorList>
    </citation>
    <scope>NUCLEOTIDE SEQUENCE</scope>
    <source>
        <strain evidence="6">E7-10</strain>
    </source>
</reference>
<dbReference type="SUPFAM" id="SSF46785">
    <property type="entry name" value="Winged helix' DNA-binding domain"/>
    <property type="match status" value="1"/>
</dbReference>
<dbReference type="SUPFAM" id="SSF53850">
    <property type="entry name" value="Periplasmic binding protein-like II"/>
    <property type="match status" value="1"/>
</dbReference>
<dbReference type="Pfam" id="PF03466">
    <property type="entry name" value="LysR_substrate"/>
    <property type="match status" value="1"/>
</dbReference>
<evidence type="ECO:0000256" key="4">
    <source>
        <dbReference type="ARBA" id="ARBA00023163"/>
    </source>
</evidence>
<dbReference type="Proteomes" id="UP001148313">
    <property type="component" value="Unassembled WGS sequence"/>
</dbReference>
<dbReference type="InterPro" id="IPR000847">
    <property type="entry name" value="LysR_HTH_N"/>
</dbReference>
<gene>
    <name evidence="6" type="ORF">OOZ53_22710</name>
</gene>
<name>A0ABT4VU05_9HYPH</name>
<comment type="caution">
    <text evidence="6">The sequence shown here is derived from an EMBL/GenBank/DDBJ whole genome shotgun (WGS) entry which is preliminary data.</text>
</comment>
<evidence type="ECO:0000256" key="2">
    <source>
        <dbReference type="ARBA" id="ARBA00023015"/>
    </source>
</evidence>
<dbReference type="RefSeq" id="WP_271092042.1">
    <property type="nucleotide sequence ID" value="NZ_JAPJZH010000019.1"/>
</dbReference>
<evidence type="ECO:0000313" key="7">
    <source>
        <dbReference type="Proteomes" id="UP001148313"/>
    </source>
</evidence>
<evidence type="ECO:0000313" key="6">
    <source>
        <dbReference type="EMBL" id="MDA4848187.1"/>
    </source>
</evidence>
<dbReference type="InterPro" id="IPR058163">
    <property type="entry name" value="LysR-type_TF_proteobact-type"/>
</dbReference>
<evidence type="ECO:0000259" key="5">
    <source>
        <dbReference type="PROSITE" id="PS50931"/>
    </source>
</evidence>
<organism evidence="6 7">
    <name type="scientific">Hoeflea poritis</name>
    <dbReference type="NCBI Taxonomy" id="2993659"/>
    <lineage>
        <taxon>Bacteria</taxon>
        <taxon>Pseudomonadati</taxon>
        <taxon>Pseudomonadota</taxon>
        <taxon>Alphaproteobacteria</taxon>
        <taxon>Hyphomicrobiales</taxon>
        <taxon>Rhizobiaceae</taxon>
        <taxon>Hoeflea</taxon>
    </lineage>
</organism>
<evidence type="ECO:0000256" key="3">
    <source>
        <dbReference type="ARBA" id="ARBA00023125"/>
    </source>
</evidence>
<dbReference type="PANTHER" id="PTHR30537:SF5">
    <property type="entry name" value="HTH-TYPE TRANSCRIPTIONAL ACTIVATOR TTDR-RELATED"/>
    <property type="match status" value="1"/>
</dbReference>
<dbReference type="PROSITE" id="PS50931">
    <property type="entry name" value="HTH_LYSR"/>
    <property type="match status" value="1"/>
</dbReference>